<dbReference type="FunFam" id="1.10.10.440:FF:000007">
    <property type="entry name" value="Putative rho GTPase-activating protein 5"/>
    <property type="match status" value="1"/>
</dbReference>
<feature type="region of interest" description="Disordered" evidence="16">
    <location>
        <begin position="1068"/>
        <end position="1090"/>
    </location>
</feature>
<reference evidence="21 22" key="1">
    <citation type="submission" date="2019-09" db="EMBL/GenBank/DDBJ databases">
        <title>Bird 10,000 Genomes (B10K) Project - Family phase.</title>
        <authorList>
            <person name="Zhang G."/>
        </authorList>
    </citation>
    <scope>NUCLEOTIDE SEQUENCE [LARGE SCALE GENOMIC DNA]</scope>
    <source>
        <strain evidence="21">B10K-DU-009-16</strain>
        <tissue evidence="21">Muscle</tissue>
    </source>
</reference>
<dbReference type="SMART" id="SM00441">
    <property type="entry name" value="FF"/>
    <property type="match status" value="4"/>
</dbReference>
<evidence type="ECO:0000256" key="12">
    <source>
        <dbReference type="ARBA" id="ARBA00062018"/>
    </source>
</evidence>
<dbReference type="PROSITE" id="PS51853">
    <property type="entry name" value="PG2"/>
    <property type="match status" value="1"/>
</dbReference>
<dbReference type="GO" id="GO:0007266">
    <property type="term" value="P:Rho protein signal transduction"/>
    <property type="evidence" value="ECO:0007669"/>
    <property type="project" value="TreeGrafter"/>
</dbReference>
<dbReference type="Proteomes" id="UP000556165">
    <property type="component" value="Unassembled WGS sequence"/>
</dbReference>
<keyword evidence="22" id="KW-1185">Reference proteome</keyword>
<evidence type="ECO:0000256" key="9">
    <source>
        <dbReference type="ARBA" id="ARBA00023074"/>
    </source>
</evidence>
<keyword evidence="5" id="KW-0963">Cytoplasm</keyword>
<evidence type="ECO:0000259" key="20">
    <source>
        <dbReference type="PROSITE" id="PS51853"/>
    </source>
</evidence>
<dbReference type="Pfam" id="PF16512">
    <property type="entry name" value="RhoGAP-FF1"/>
    <property type="match status" value="1"/>
</dbReference>
<comment type="subunit">
    <text evidence="12">May interact with RASA1/p120GAP.</text>
</comment>
<dbReference type="InterPro" id="IPR039006">
    <property type="entry name" value="RhoGAP_pG2"/>
</dbReference>
<evidence type="ECO:0000256" key="13">
    <source>
        <dbReference type="ARBA" id="ARBA00067629"/>
    </source>
</evidence>
<evidence type="ECO:0000259" key="17">
    <source>
        <dbReference type="PROSITE" id="PS50238"/>
    </source>
</evidence>
<dbReference type="PROSITE" id="PS50238">
    <property type="entry name" value="RHOGAP"/>
    <property type="match status" value="1"/>
</dbReference>
<feature type="compositionally biased region" description="Basic and acidic residues" evidence="16">
    <location>
        <begin position="953"/>
        <end position="965"/>
    </location>
</feature>
<evidence type="ECO:0000256" key="10">
    <source>
        <dbReference type="ARBA" id="ARBA00023136"/>
    </source>
</evidence>
<evidence type="ECO:0000256" key="16">
    <source>
        <dbReference type="SAM" id="MobiDB-lite"/>
    </source>
</evidence>
<dbReference type="GO" id="GO:0008361">
    <property type="term" value="P:regulation of cell size"/>
    <property type="evidence" value="ECO:0007669"/>
    <property type="project" value="TreeGrafter"/>
</dbReference>
<dbReference type="InterPro" id="IPR032835">
    <property type="entry name" value="RhoGAP-FF1"/>
</dbReference>
<dbReference type="FunFam" id="1.10.10.440:FF:000014">
    <property type="entry name" value="rho GTPase-activating protein 5 isoform X1"/>
    <property type="match status" value="1"/>
</dbReference>
<comment type="function">
    <text evidence="11">GTPase-activating protein for Rho family members.</text>
</comment>
<evidence type="ECO:0000259" key="18">
    <source>
        <dbReference type="PROSITE" id="PS51676"/>
    </source>
</evidence>
<comment type="caution">
    <text evidence="21">The sequence shown here is derived from an EMBL/GenBank/DDBJ whole genome shotgun (WGS) entry which is preliminary data.</text>
</comment>
<keyword evidence="10" id="KW-0472">Membrane</keyword>
<feature type="region of interest" description="Disordered" evidence="16">
    <location>
        <begin position="949"/>
        <end position="1003"/>
    </location>
</feature>
<dbReference type="FunFam" id="1.10.555.10:FF:000021">
    <property type="entry name" value="rho GTPase-activating protein 5"/>
    <property type="match status" value="1"/>
</dbReference>
<feature type="domain" description="PG1 pseudoGTPase" evidence="19">
    <location>
        <begin position="590"/>
        <end position="763"/>
    </location>
</feature>
<evidence type="ECO:0000256" key="11">
    <source>
        <dbReference type="ARBA" id="ARBA00055851"/>
    </source>
</evidence>
<dbReference type="CDD" id="cd04373">
    <property type="entry name" value="RhoGAP_p190"/>
    <property type="match status" value="1"/>
</dbReference>
<evidence type="ECO:0000256" key="15">
    <source>
        <dbReference type="ARBA" id="ARBA00081930"/>
    </source>
</evidence>
<keyword evidence="9" id="KW-0944">Nitration</keyword>
<evidence type="ECO:0000313" key="22">
    <source>
        <dbReference type="Proteomes" id="UP000556165"/>
    </source>
</evidence>
<feature type="non-terminal residue" evidence="21">
    <location>
        <position position="1"/>
    </location>
</feature>
<dbReference type="Pfam" id="PF00620">
    <property type="entry name" value="RhoGAP"/>
    <property type="match status" value="1"/>
</dbReference>
<feature type="domain" description="FF" evidence="18">
    <location>
        <begin position="366"/>
        <end position="420"/>
    </location>
</feature>
<dbReference type="InterPro" id="IPR036517">
    <property type="entry name" value="FF_domain_sf"/>
</dbReference>
<protein>
    <recommendedName>
        <fullName evidence="13">Rho GTPase-activating protein 5</fullName>
    </recommendedName>
    <alternativeName>
        <fullName evidence="14">Rho-type GTPase-activating protein 5</fullName>
    </alternativeName>
    <alternativeName>
        <fullName evidence="15">p190-B</fullName>
    </alternativeName>
</protein>
<dbReference type="GO" id="GO:0005525">
    <property type="term" value="F:GTP binding"/>
    <property type="evidence" value="ECO:0007669"/>
    <property type="project" value="InterPro"/>
</dbReference>
<dbReference type="EMBL" id="VZZW01000419">
    <property type="protein sequence ID" value="NXW31116.1"/>
    <property type="molecule type" value="Genomic_DNA"/>
</dbReference>
<dbReference type="SUPFAM" id="SSF48350">
    <property type="entry name" value="GTPase activation domain, GAP"/>
    <property type="match status" value="1"/>
</dbReference>
<evidence type="ECO:0000256" key="8">
    <source>
        <dbReference type="ARBA" id="ARBA00022741"/>
    </source>
</evidence>
<dbReference type="InterPro" id="IPR008936">
    <property type="entry name" value="Rho_GTPase_activation_prot"/>
</dbReference>
<evidence type="ECO:0000256" key="3">
    <source>
        <dbReference type="ARBA" id="ARBA00022468"/>
    </source>
</evidence>
<feature type="domain" description="FF" evidence="18">
    <location>
        <begin position="267"/>
        <end position="325"/>
    </location>
</feature>
<dbReference type="GO" id="GO:0005096">
    <property type="term" value="F:GTPase activator activity"/>
    <property type="evidence" value="ECO:0007669"/>
    <property type="project" value="UniProtKB-KW"/>
</dbReference>
<feature type="domain" description="FF" evidence="18">
    <location>
        <begin position="482"/>
        <end position="548"/>
    </location>
</feature>
<dbReference type="Pfam" id="PF19518">
    <property type="entry name" value="RhoGAP_pG1_pG2"/>
    <property type="match status" value="1"/>
</dbReference>
<accession>A0A7L4AZV1</accession>
<dbReference type="PANTHER" id="PTHR46005">
    <property type="entry name" value="RHO GTPASE-ACTIVATING PROTEIN 190"/>
    <property type="match status" value="1"/>
</dbReference>
<evidence type="ECO:0000256" key="2">
    <source>
        <dbReference type="ARBA" id="ARBA00004496"/>
    </source>
</evidence>
<dbReference type="InterPro" id="IPR057284">
    <property type="entry name" value="FF_RHG35_4th"/>
</dbReference>
<dbReference type="PRINTS" id="PR00449">
    <property type="entry name" value="RASTRNSFRMNG"/>
</dbReference>
<dbReference type="FunFam" id="3.40.50.300:FF:000349">
    <property type="entry name" value="Rho GTPase-activating protein 5"/>
    <property type="match status" value="1"/>
</dbReference>
<keyword evidence="8" id="KW-0547">Nucleotide-binding</keyword>
<dbReference type="GO" id="GO:0005886">
    <property type="term" value="C:plasma membrane"/>
    <property type="evidence" value="ECO:0007669"/>
    <property type="project" value="UniProtKB-SubCell"/>
</dbReference>
<name>A0A7L4AZV1_9CHAR</name>
<dbReference type="InterPro" id="IPR051978">
    <property type="entry name" value="Rho-GAP_domain"/>
</dbReference>
<evidence type="ECO:0000259" key="19">
    <source>
        <dbReference type="PROSITE" id="PS51852"/>
    </source>
</evidence>
<evidence type="ECO:0000256" key="5">
    <source>
        <dbReference type="ARBA" id="ARBA00022490"/>
    </source>
</evidence>
<dbReference type="SMART" id="SM00324">
    <property type="entry name" value="RhoGAP"/>
    <property type="match status" value="1"/>
</dbReference>
<keyword evidence="7" id="KW-0677">Repeat</keyword>
<keyword evidence="6" id="KW-0597">Phosphoprotein</keyword>
<evidence type="ECO:0000256" key="14">
    <source>
        <dbReference type="ARBA" id="ARBA00080156"/>
    </source>
</evidence>
<dbReference type="SUPFAM" id="SSF81698">
    <property type="entry name" value="FF domain"/>
    <property type="match status" value="1"/>
</dbReference>
<dbReference type="GO" id="GO:0003924">
    <property type="term" value="F:GTPase activity"/>
    <property type="evidence" value="ECO:0007669"/>
    <property type="project" value="InterPro"/>
</dbReference>
<dbReference type="Pfam" id="PF00071">
    <property type="entry name" value="Ras"/>
    <property type="match status" value="1"/>
</dbReference>
<dbReference type="InterPro" id="IPR027417">
    <property type="entry name" value="P-loop_NTPase"/>
</dbReference>
<evidence type="ECO:0000256" key="1">
    <source>
        <dbReference type="ARBA" id="ARBA00004202"/>
    </source>
</evidence>
<dbReference type="PROSITE" id="PS51852">
    <property type="entry name" value="PG1"/>
    <property type="match status" value="1"/>
</dbReference>
<dbReference type="Gene3D" id="1.10.555.10">
    <property type="entry name" value="Rho GTPase activation protein"/>
    <property type="match status" value="1"/>
</dbReference>
<evidence type="ECO:0000313" key="21">
    <source>
        <dbReference type="EMBL" id="NXW31116.1"/>
    </source>
</evidence>
<feature type="domain" description="Rho-GAP" evidence="17">
    <location>
        <begin position="1245"/>
        <end position="1433"/>
    </location>
</feature>
<evidence type="ECO:0000256" key="4">
    <source>
        <dbReference type="ARBA" id="ARBA00022475"/>
    </source>
</evidence>
<dbReference type="Pfam" id="PF23083">
    <property type="entry name" value="FF_RHG35_4th"/>
    <property type="match status" value="1"/>
</dbReference>
<keyword evidence="4" id="KW-1003">Cell membrane</keyword>
<dbReference type="PANTHER" id="PTHR46005:SF2">
    <property type="entry name" value="RHO GTPASE-ACTIVATING PROTEIN 5"/>
    <property type="match status" value="1"/>
</dbReference>
<dbReference type="InterPro" id="IPR045786">
    <property type="entry name" value="RhoGAP_pG1_pG2"/>
</dbReference>
<dbReference type="Pfam" id="PF01846">
    <property type="entry name" value="FF"/>
    <property type="match status" value="1"/>
</dbReference>
<dbReference type="InterPro" id="IPR001806">
    <property type="entry name" value="Small_GTPase"/>
</dbReference>
<dbReference type="SUPFAM" id="SSF52540">
    <property type="entry name" value="P-loop containing nucleoside triphosphate hydrolases"/>
    <property type="match status" value="1"/>
</dbReference>
<dbReference type="GO" id="GO:0005829">
    <property type="term" value="C:cytosol"/>
    <property type="evidence" value="ECO:0007669"/>
    <property type="project" value="TreeGrafter"/>
</dbReference>
<dbReference type="InterPro" id="IPR002713">
    <property type="entry name" value="FF_domain"/>
</dbReference>
<gene>
    <name evidence="21" type="primary">Arhgap5</name>
    <name evidence="21" type="ORF">PHASIM_R02359</name>
</gene>
<evidence type="ECO:0000256" key="7">
    <source>
        <dbReference type="ARBA" id="ARBA00022737"/>
    </source>
</evidence>
<dbReference type="PROSITE" id="PS51676">
    <property type="entry name" value="FF"/>
    <property type="match status" value="4"/>
</dbReference>
<dbReference type="Gene3D" id="1.10.10.440">
    <property type="entry name" value="FF domain"/>
    <property type="match status" value="3"/>
</dbReference>
<feature type="domain" description="FF" evidence="18">
    <location>
        <begin position="427"/>
        <end position="481"/>
    </location>
</feature>
<feature type="non-terminal residue" evidence="21">
    <location>
        <position position="1487"/>
    </location>
</feature>
<feature type="domain" description="PG2 pseudoGTPase" evidence="20">
    <location>
        <begin position="779"/>
        <end position="944"/>
    </location>
</feature>
<sequence length="1487" mass="168477">MMAKNKEPRPPSYAVSIVGLSGTEKDKGNCGVGKSCLCNRFVRSKADEYYPEHTSVLSTIDFGGRVVNNDHFLYWGDVTQSGEDGIECRIHVIEQTEFIDDQTFLPHRSTNLQPYIKRAAASKLQSAEKLMYICTDQLGLEQDFEQKQMPEGKLSIDGFLLCIDVSQGCNRKFDDQLKFVNNLYIQLSKSKKPIIIAATKCDECVDHYLREVQAFASNKKNLVVVETSARFNVNVETCFTALVQMMDKTRGKPKIIPYLDAYKTQRQLVVTATDKFEKLVQTVRDYHATWKTVSNKLKNHPDYEEYINLEGTKKAKNTFSKHIEQLKQEHIRKRKEEYINALPRALNTLLSNLDEIEHLSWSEALKLMEKRPDFQSCFVVLEKTPWDETDHIDKVNDRRIPFDLLTTLEAEKVYQNHVQHLISEKRRVEMKEKFKKTLEKIQFISPGQPWEEVICFVVEDEAFKYITDADSKEVYGRHQREIVEKAKEEFQEMLFEHSELFYDLDLNATPSSDKMSEIHAVLSEEPRYKALQKLAPDRESLLLKHIGFVYHPTKETCLSGQNCTDIKVEQLLANSLLQLDHGRSNLYHDSANIDKVNLFILGKDGLAQELANEIRTQSTDDEYALDGKIYELDLRPVDAKSPYLLTQLWTSAFKPHGCFCVFNSIESLNFIGECIAKIRAEAAQIRRDKYMANLPFTLILANQRDSISKNLPILRHQGQQLANKLQCPFVDVPAGTYPRKFNETQIKQALRGVLEAVKHNFDVVSPVPAIKDLSEADLRIVMCAMCGDPFSVDLILSPFLDSHSCSAAQAGQNNSVMLDKIIGEKRRRIQITILSYHSSIGVRKDELVHGYILVYSAKRKASMGMLRAFLSEVQDTIPVQLVAVTDSQADFFENEAIKELMTEGEHIATEITAKFTALYSLSQYHRQTEVFTLFFSDVLEKKNMIESSYMSDSTRETTHTSEDVFPRSPRGSSLDYNYPDSEDDTEGPPPYSPIGDDVRLLPAPSDRSKYRLDLEGNEYPIHSTPLNCHDHERNHKVPPPIKPKPLVPRTNVKKLDPNLLKTIEAGIGKNPRKQPSRVPVAPPEDIDQSDNYAEPIDTIFKHKGGQGIGVAISSAPVVSAAASSSGGGLLTDCPCSSVGSFPWETVLHKLLQHESFPWATVLRKLLRHGFPTGSQVLPGACCSMGYPWGHNFPQASTCSGMGSSMCCRSIPVPPLTSIGCREPKKKTKTFNPPIRRNWESNYFGMPLQDLVTPEKPIPLFVEKCVQFIEDTGKTGELLVRVKGDLVEIRDHKVGPTDVDHNISLESMGVTVNAVAGALKAFFADLPDPLIPYSLHQELLETSKIMDKTERLHELKEILKKFHPVNYDVFRYVITHLNRVSQQYKTNFMTADNLSICFWPTLMRPDFENREFLSTTKIHQSVIETFIQQCQFFFYNGEIVEAPNPVACQPPPSTAVQMVEPMVPLQLPPPLQPQLIQSQLPADPLGII</sequence>
<comment type="subcellular location">
    <subcellularLocation>
        <location evidence="1">Cell membrane</location>
        <topology evidence="1">Peripheral membrane protein</topology>
    </subcellularLocation>
    <subcellularLocation>
        <location evidence="2">Cytoplasm</location>
    </subcellularLocation>
</comment>
<evidence type="ECO:0000256" key="6">
    <source>
        <dbReference type="ARBA" id="ARBA00022553"/>
    </source>
</evidence>
<dbReference type="InterPro" id="IPR039007">
    <property type="entry name" value="pG1"/>
</dbReference>
<dbReference type="InterPro" id="IPR000198">
    <property type="entry name" value="RhoGAP_dom"/>
</dbReference>
<proteinExistence type="predicted"/>
<dbReference type="CDD" id="cd22220">
    <property type="entry name" value="pseudoGTPaseD_p190RhoGAP-B"/>
    <property type="match status" value="1"/>
</dbReference>
<keyword evidence="3" id="KW-0343">GTPase activation</keyword>
<organism evidence="21 22">
    <name type="scientific">Phaetusa simplex</name>
    <name type="common">large-billed tern</name>
    <dbReference type="NCBI Taxonomy" id="297813"/>
    <lineage>
        <taxon>Eukaryota</taxon>
        <taxon>Metazoa</taxon>
        <taxon>Chordata</taxon>
        <taxon>Craniata</taxon>
        <taxon>Vertebrata</taxon>
        <taxon>Euteleostomi</taxon>
        <taxon>Archelosauria</taxon>
        <taxon>Archosauria</taxon>
        <taxon>Dinosauria</taxon>
        <taxon>Saurischia</taxon>
        <taxon>Theropoda</taxon>
        <taxon>Coelurosauria</taxon>
        <taxon>Aves</taxon>
        <taxon>Neognathae</taxon>
        <taxon>Neoaves</taxon>
        <taxon>Charadriiformes</taxon>
        <taxon>Laridae</taxon>
        <taxon>Phaetusa</taxon>
    </lineage>
</organism>
<dbReference type="Gene3D" id="3.40.50.300">
    <property type="entry name" value="P-loop containing nucleotide triphosphate hydrolases"/>
    <property type="match status" value="1"/>
</dbReference>